<gene>
    <name evidence="1" type="ORF">F7R91_14840</name>
</gene>
<name>A0A6H9V309_9ACTN</name>
<comment type="caution">
    <text evidence="1">The sequence shown here is derived from an EMBL/GenBank/DDBJ whole genome shotgun (WGS) entry which is preliminary data.</text>
</comment>
<sequence length="162" mass="18557">MNAMTADQFATQLRAGGCTVQIDRSLPGVAYLSASKVTRHGVVDMTIVFEGDRFKRAFDVQLGIHRRRWPKFRTMKGVRWFLEIDEPKKAKPRTLRRDSIGYGYETSDGRYEVIPAYTPSCTSLGGRTHRPSYWILKDRQGEHATVQRTLLGDIRDILKELP</sequence>
<proteinExistence type="predicted"/>
<accession>A0A6H9V309</accession>
<organism evidence="1 2">
    <name type="scientific">Streptomyces luteolifulvus</name>
    <dbReference type="NCBI Taxonomy" id="2615112"/>
    <lineage>
        <taxon>Bacteria</taxon>
        <taxon>Bacillati</taxon>
        <taxon>Actinomycetota</taxon>
        <taxon>Actinomycetes</taxon>
        <taxon>Kitasatosporales</taxon>
        <taxon>Streptomycetaceae</taxon>
        <taxon>Streptomyces</taxon>
    </lineage>
</organism>
<reference evidence="1 2" key="1">
    <citation type="submission" date="2019-09" db="EMBL/GenBank/DDBJ databases">
        <title>Screening of Novel Bioactive Compounds from Soil-Associated.</title>
        <authorList>
            <person name="Zhao S."/>
        </authorList>
    </citation>
    <scope>NUCLEOTIDE SEQUENCE [LARGE SCALE GENOMIC DNA]</scope>
    <source>
        <strain evidence="1 2">HIT-DPA4</strain>
    </source>
</reference>
<evidence type="ECO:0000313" key="1">
    <source>
        <dbReference type="EMBL" id="KAB1146850.1"/>
    </source>
</evidence>
<dbReference type="RefSeq" id="WP_150948651.1">
    <property type="nucleotide sequence ID" value="NZ_VZRB01000008.1"/>
</dbReference>
<keyword evidence="2" id="KW-1185">Reference proteome</keyword>
<evidence type="ECO:0000313" key="2">
    <source>
        <dbReference type="Proteomes" id="UP000442707"/>
    </source>
</evidence>
<dbReference type="AlphaFoldDB" id="A0A6H9V309"/>
<dbReference type="EMBL" id="VZRB01000008">
    <property type="protein sequence ID" value="KAB1146850.1"/>
    <property type="molecule type" value="Genomic_DNA"/>
</dbReference>
<dbReference type="Proteomes" id="UP000442707">
    <property type="component" value="Unassembled WGS sequence"/>
</dbReference>
<protein>
    <submittedName>
        <fullName evidence="1">Uncharacterized protein</fullName>
    </submittedName>
</protein>